<feature type="transmembrane region" description="Helical" evidence="23">
    <location>
        <begin position="177"/>
        <end position="197"/>
    </location>
</feature>
<dbReference type="GO" id="GO:0015075">
    <property type="term" value="F:monoatomic ion transmembrane transporter activity"/>
    <property type="evidence" value="ECO:0007669"/>
    <property type="project" value="UniProtKB-ARBA"/>
</dbReference>
<name>A0A8C7KLX8_ONCKI</name>
<feature type="transmembrane region" description="Helical" evidence="23">
    <location>
        <begin position="209"/>
        <end position="227"/>
    </location>
</feature>
<evidence type="ECO:0000256" key="23">
    <source>
        <dbReference type="SAM" id="Phobius"/>
    </source>
</evidence>
<evidence type="ECO:0000256" key="22">
    <source>
        <dbReference type="RuleBase" id="RU362091"/>
    </source>
</evidence>
<feature type="transmembrane region" description="Helical" evidence="23">
    <location>
        <begin position="453"/>
        <end position="473"/>
    </location>
</feature>
<evidence type="ECO:0000256" key="9">
    <source>
        <dbReference type="ARBA" id="ARBA00023065"/>
    </source>
</evidence>
<evidence type="ECO:0000256" key="21">
    <source>
        <dbReference type="ARBA" id="ARBA00078601"/>
    </source>
</evidence>
<dbReference type="PROSITE" id="PS50283">
    <property type="entry name" value="NA_SOLUT_SYMP_3"/>
    <property type="match status" value="1"/>
</dbReference>
<reference evidence="24" key="1">
    <citation type="submission" date="2025-08" db="UniProtKB">
        <authorList>
            <consortium name="Ensembl"/>
        </authorList>
    </citation>
    <scope>IDENTIFICATION</scope>
</reference>
<organism evidence="24 25">
    <name type="scientific">Oncorhynchus kisutch</name>
    <name type="common">Coho salmon</name>
    <name type="synonym">Salmo kisutch</name>
    <dbReference type="NCBI Taxonomy" id="8019"/>
    <lineage>
        <taxon>Eukaryota</taxon>
        <taxon>Metazoa</taxon>
        <taxon>Chordata</taxon>
        <taxon>Craniata</taxon>
        <taxon>Vertebrata</taxon>
        <taxon>Euteleostomi</taxon>
        <taxon>Actinopterygii</taxon>
        <taxon>Neopterygii</taxon>
        <taxon>Teleostei</taxon>
        <taxon>Protacanthopterygii</taxon>
        <taxon>Salmoniformes</taxon>
        <taxon>Salmonidae</taxon>
        <taxon>Salmoninae</taxon>
        <taxon>Oncorhynchus</taxon>
    </lineage>
</organism>
<feature type="transmembrane region" description="Helical" evidence="23">
    <location>
        <begin position="255"/>
        <end position="274"/>
    </location>
</feature>
<comment type="function">
    <text evidence="18">Sodium-dependent multivitamin transporter that mediates the electrogenic transport of pantothenate, biotin, lipoate and iodide. Functions as a Na(+)-coupled substrate symporter where the stoichiometry of Na(+):substrate is 2:1, creating an electrochemical Na(+) gradient used as driving force for substrate uptake. Required for biotin and pantothenate uptake in the intestine across the brush border membrane. Plays a role in the maintenance of intestinal mucosa integrity, by providing the gut mucosa with biotin. Contributes to the luminal uptake of biotin and pantothenate into the brain across the blood-brain barrier.</text>
</comment>
<dbReference type="InterPro" id="IPR001734">
    <property type="entry name" value="Na/solute_symporter"/>
</dbReference>
<evidence type="ECO:0000256" key="11">
    <source>
        <dbReference type="ARBA" id="ARBA00023180"/>
    </source>
</evidence>
<feature type="transmembrane region" description="Helical" evidence="23">
    <location>
        <begin position="30"/>
        <end position="49"/>
    </location>
</feature>
<comment type="catalytic activity">
    <reaction evidence="15">
        <text>(R)-pantothenate(out) + 2 Na(+)(out) = (R)-pantothenate(in) + 2 Na(+)(in)</text>
        <dbReference type="Rhea" id="RHEA:73371"/>
        <dbReference type="ChEBI" id="CHEBI:29032"/>
        <dbReference type="ChEBI" id="CHEBI:29101"/>
    </reaction>
</comment>
<dbReference type="InterPro" id="IPR051163">
    <property type="entry name" value="Sodium:Solute_Symporter_SSF"/>
</dbReference>
<dbReference type="InterPro" id="IPR018212">
    <property type="entry name" value="Na/solute_symporter_CS"/>
</dbReference>
<keyword evidence="5 23" id="KW-0812">Transmembrane</keyword>
<keyword evidence="13" id="KW-0092">Biotin</keyword>
<evidence type="ECO:0000256" key="18">
    <source>
        <dbReference type="ARBA" id="ARBA00058802"/>
    </source>
</evidence>
<keyword evidence="9" id="KW-0406">Ion transport</keyword>
<evidence type="ECO:0000256" key="1">
    <source>
        <dbReference type="ARBA" id="ARBA00004424"/>
    </source>
</evidence>
<comment type="catalytic activity">
    <reaction evidence="14">
        <text>iodide(out) + 2 Na(+)(out) = iodide(in) + 2 Na(+)(in)</text>
        <dbReference type="Rhea" id="RHEA:71207"/>
        <dbReference type="ChEBI" id="CHEBI:16382"/>
        <dbReference type="ChEBI" id="CHEBI:29101"/>
    </reaction>
</comment>
<sequence length="613" mass="66671">PYATETSPPHPSPSHLMDPLERMHFTTIDYVIFALLLVASMGIGLYYALSGGRQRTTQEFLLADRSMSCLPVSLSLIATFQSAVAIVGVPAEIYTHGTQYWFIGCAYILGLLIPAHVFIPVFYRLHLTSAYQYLELRFSKPVRICGTLTFIFQTVIYMGVCVYTPALALNAVTGFDLWGAVLATGLVCTLYTTLGGLKAVIWTDVFQTIVMFAGQLAVIVVGVQQTGGLAEVWRKVWEGNRISGIDLNPDPTERYTFWTLGVGGIFLMLSLYGVNQAQVQRYLSSKTEREAIMSCYMVFPSLQVALALSCVMGLVMFARYLHQPLCVLYPQMVLYFVMDMLQDLPGLSGLFIACVFSAALSTISSAFNSLATVTLEDLIKPHCSAMTEARATLLSKGLACSYGLMCLAMAYLTHLMSDSVLQAAFKIFGMVGGPLLGIFCLGMFFPWANSTGALVGLGSGLVMAFWVGIGSIVTRTSGGPAAVSHFNCTAVQLSENITTAIGTALNSTAVQPMGLQRFYSLSFMWYSALSSFTVVITGLIVSFLTGRGELLIITIEDAIRADNLKQNLCCATPLGHRVSQQSTWAHHTQSSGLCSLVETTSKSNKTFCNKNKY</sequence>
<dbReference type="GO" id="GO:0015293">
    <property type="term" value="F:symporter activity"/>
    <property type="evidence" value="ECO:0007669"/>
    <property type="project" value="UniProtKB-KW"/>
</dbReference>
<keyword evidence="6" id="KW-0769">Symport</keyword>
<dbReference type="FunFam" id="1.20.1730.10:FF:000011">
    <property type="entry name" value="sodium-dependent multivitamin transporter isoform X1"/>
    <property type="match status" value="1"/>
</dbReference>
<keyword evidence="8" id="KW-0915">Sodium</keyword>
<feature type="transmembrane region" description="Helical" evidence="23">
    <location>
        <begin position="523"/>
        <end position="544"/>
    </location>
</feature>
<evidence type="ECO:0000256" key="5">
    <source>
        <dbReference type="ARBA" id="ARBA00022692"/>
    </source>
</evidence>
<feature type="transmembrane region" description="Helical" evidence="23">
    <location>
        <begin position="295"/>
        <end position="315"/>
    </location>
</feature>
<dbReference type="GO" id="GO:0098660">
    <property type="term" value="P:inorganic ion transmembrane transport"/>
    <property type="evidence" value="ECO:0007669"/>
    <property type="project" value="UniProtKB-ARBA"/>
</dbReference>
<keyword evidence="10 23" id="KW-0472">Membrane</keyword>
<comment type="similarity">
    <text evidence="2 22">Belongs to the sodium:solute symporter (SSF) (TC 2.A.21) family.</text>
</comment>
<evidence type="ECO:0000256" key="12">
    <source>
        <dbReference type="ARBA" id="ARBA00023201"/>
    </source>
</evidence>
<feature type="transmembrane region" description="Helical" evidence="23">
    <location>
        <begin position="350"/>
        <end position="373"/>
    </location>
</feature>
<evidence type="ECO:0000256" key="8">
    <source>
        <dbReference type="ARBA" id="ARBA00023053"/>
    </source>
</evidence>
<keyword evidence="25" id="KW-1185">Reference proteome</keyword>
<dbReference type="InterPro" id="IPR038377">
    <property type="entry name" value="Na/Glc_symporter_sf"/>
</dbReference>
<dbReference type="GO" id="GO:0015887">
    <property type="term" value="P:pantothenate transmembrane transport"/>
    <property type="evidence" value="ECO:0007669"/>
    <property type="project" value="UniProtKB-ARBA"/>
</dbReference>
<evidence type="ECO:0000256" key="15">
    <source>
        <dbReference type="ARBA" id="ARBA00050243"/>
    </source>
</evidence>
<feature type="transmembrane region" description="Helical" evidence="23">
    <location>
        <begin position="393"/>
        <end position="412"/>
    </location>
</feature>
<evidence type="ECO:0000256" key="19">
    <source>
        <dbReference type="ARBA" id="ARBA00061728"/>
    </source>
</evidence>
<evidence type="ECO:0000256" key="16">
    <source>
        <dbReference type="ARBA" id="ARBA00050457"/>
    </source>
</evidence>
<accession>A0A8C7KLX8</accession>
<dbReference type="GO" id="GO:0006814">
    <property type="term" value="P:sodium ion transport"/>
    <property type="evidence" value="ECO:0007669"/>
    <property type="project" value="UniProtKB-KW"/>
</dbReference>
<keyword evidence="4" id="KW-1003">Cell membrane</keyword>
<feature type="transmembrane region" description="Helical" evidence="23">
    <location>
        <begin position="69"/>
        <end position="89"/>
    </location>
</feature>
<comment type="subcellular location">
    <subcellularLocation>
        <location evidence="1">Apical cell membrane</location>
        <topology evidence="1">Multi-pass membrane protein</topology>
    </subcellularLocation>
</comment>
<evidence type="ECO:0000256" key="4">
    <source>
        <dbReference type="ARBA" id="ARBA00022475"/>
    </source>
</evidence>
<evidence type="ECO:0000256" key="14">
    <source>
        <dbReference type="ARBA" id="ARBA00036099"/>
    </source>
</evidence>
<evidence type="ECO:0000313" key="24">
    <source>
        <dbReference type="Ensembl" id="ENSOKIP00005105051.1"/>
    </source>
</evidence>
<dbReference type="Gene3D" id="1.20.1730.10">
    <property type="entry name" value="Sodium/glucose cotransporter"/>
    <property type="match status" value="1"/>
</dbReference>
<evidence type="ECO:0000256" key="17">
    <source>
        <dbReference type="ARBA" id="ARBA00052729"/>
    </source>
</evidence>
<evidence type="ECO:0000256" key="2">
    <source>
        <dbReference type="ARBA" id="ARBA00006434"/>
    </source>
</evidence>
<feature type="transmembrane region" description="Helical" evidence="23">
    <location>
        <begin position="424"/>
        <end position="447"/>
    </location>
</feature>
<protein>
    <recommendedName>
        <fullName evidence="20">Sodium-dependent multivitamin transporter</fullName>
    </recommendedName>
    <alternativeName>
        <fullName evidence="21">Solute carrier family 5 member 6</fullName>
    </alternativeName>
</protein>
<dbReference type="PROSITE" id="PS00456">
    <property type="entry name" value="NA_SOLUT_SYMP_1"/>
    <property type="match status" value="1"/>
</dbReference>
<comment type="catalytic activity">
    <reaction evidence="16">
        <text>(R)-lipoate(out) + 2 Na(+)(out) = (R)-lipoate(in) + 2 Na(+)(in)</text>
        <dbReference type="Rhea" id="RHEA:73379"/>
        <dbReference type="ChEBI" id="CHEBI:29101"/>
        <dbReference type="ChEBI" id="CHEBI:83088"/>
    </reaction>
</comment>
<gene>
    <name evidence="24" type="primary">SLC5A6</name>
    <name evidence="24" type="synonym">LOC109894247</name>
</gene>
<proteinExistence type="inferred from homology"/>
<evidence type="ECO:0000313" key="25">
    <source>
        <dbReference type="Proteomes" id="UP000694557"/>
    </source>
</evidence>
<dbReference type="NCBIfam" id="TIGR00813">
    <property type="entry name" value="sss"/>
    <property type="match status" value="1"/>
</dbReference>
<dbReference type="Pfam" id="PF00474">
    <property type="entry name" value="SSF"/>
    <property type="match status" value="1"/>
</dbReference>
<dbReference type="Ensembl" id="ENSOKIT00005112613.1">
    <property type="protein sequence ID" value="ENSOKIP00005105051.1"/>
    <property type="gene ID" value="ENSOKIG00005045992.1"/>
</dbReference>
<dbReference type="Proteomes" id="UP000694557">
    <property type="component" value="Unassembled WGS sequence"/>
</dbReference>
<dbReference type="GO" id="GO:0016324">
    <property type="term" value="C:apical plasma membrane"/>
    <property type="evidence" value="ECO:0007669"/>
    <property type="project" value="UniProtKB-SubCell"/>
</dbReference>
<feature type="transmembrane region" description="Helical" evidence="23">
    <location>
        <begin position="144"/>
        <end position="165"/>
    </location>
</feature>
<evidence type="ECO:0000256" key="7">
    <source>
        <dbReference type="ARBA" id="ARBA00022989"/>
    </source>
</evidence>
<keyword evidence="7 23" id="KW-1133">Transmembrane helix</keyword>
<feature type="transmembrane region" description="Helical" evidence="23">
    <location>
        <begin position="101"/>
        <end position="123"/>
    </location>
</feature>
<dbReference type="AlphaFoldDB" id="A0A8C7KLX8"/>
<keyword evidence="11" id="KW-0325">Glycoprotein</keyword>
<dbReference type="PANTHER" id="PTHR42985">
    <property type="entry name" value="SODIUM-COUPLED MONOCARBOXYLATE TRANSPORTER"/>
    <property type="match status" value="1"/>
</dbReference>
<evidence type="ECO:0000256" key="13">
    <source>
        <dbReference type="ARBA" id="ARBA00023267"/>
    </source>
</evidence>
<dbReference type="PANTHER" id="PTHR42985:SF2">
    <property type="entry name" value="SODIUM-DEPENDENT MULTIVITAMIN TRANSPORTER"/>
    <property type="match status" value="1"/>
</dbReference>
<keyword evidence="12" id="KW-0739">Sodium transport</keyword>
<evidence type="ECO:0000256" key="6">
    <source>
        <dbReference type="ARBA" id="ARBA00022847"/>
    </source>
</evidence>
<dbReference type="GO" id="GO:0090482">
    <property type="term" value="F:vitamin transmembrane transporter activity"/>
    <property type="evidence" value="ECO:0007669"/>
    <property type="project" value="UniProtKB-ARBA"/>
</dbReference>
<reference evidence="24" key="2">
    <citation type="submission" date="2025-09" db="UniProtKB">
        <authorList>
            <consortium name="Ensembl"/>
        </authorList>
    </citation>
    <scope>IDENTIFICATION</scope>
</reference>
<comment type="subunit">
    <text evidence="19">Interacts with PDZD11.</text>
</comment>
<evidence type="ECO:0000256" key="3">
    <source>
        <dbReference type="ARBA" id="ARBA00022448"/>
    </source>
</evidence>
<comment type="catalytic activity">
    <reaction evidence="17">
        <text>biotin(out) + 2 Na(+)(out) = biotin(in) + 2 Na(+)(in)</text>
        <dbReference type="Rhea" id="RHEA:73375"/>
        <dbReference type="ChEBI" id="CHEBI:29101"/>
        <dbReference type="ChEBI" id="CHEBI:57586"/>
    </reaction>
</comment>
<keyword evidence="3" id="KW-0813">Transport</keyword>
<evidence type="ECO:0000256" key="10">
    <source>
        <dbReference type="ARBA" id="ARBA00023136"/>
    </source>
</evidence>
<dbReference type="GeneTree" id="ENSGT00940000155731"/>
<evidence type="ECO:0000256" key="20">
    <source>
        <dbReference type="ARBA" id="ARBA00073170"/>
    </source>
</evidence>